<reference evidence="5 7" key="2">
    <citation type="submission" date="2023-02" db="EMBL/GenBank/DDBJ databases">
        <title>Population genomics of bacteria associated with diatom.</title>
        <authorList>
            <person name="Xie J."/>
            <person name="Wang H."/>
        </authorList>
    </citation>
    <scope>NUCLEOTIDE SEQUENCE [LARGE SCALE GENOMIC DNA]</scope>
    <source>
        <strain evidence="5 7">PT47_8</strain>
    </source>
</reference>
<dbReference type="InterPro" id="IPR004370">
    <property type="entry name" value="4-OT-like_dom"/>
</dbReference>
<evidence type="ECO:0000256" key="1">
    <source>
        <dbReference type="ARBA" id="ARBA00023235"/>
    </source>
</evidence>
<dbReference type="Proteomes" id="UP001218364">
    <property type="component" value="Unassembled WGS sequence"/>
</dbReference>
<dbReference type="SUPFAM" id="SSF54427">
    <property type="entry name" value="NTF2-like"/>
    <property type="match status" value="1"/>
</dbReference>
<dbReference type="Pfam" id="PF12680">
    <property type="entry name" value="SnoaL_2"/>
    <property type="match status" value="1"/>
</dbReference>
<dbReference type="PATRIC" id="fig|60890.4.peg.2590"/>
<keyword evidence="1" id="KW-0413">Isomerase</keyword>
<keyword evidence="6" id="KW-1185">Reference proteome</keyword>
<dbReference type="Gene3D" id="3.10.450.50">
    <property type="match status" value="1"/>
</dbReference>
<dbReference type="Proteomes" id="UP000092565">
    <property type="component" value="Chromosome"/>
</dbReference>
<feature type="domain" description="4-oxalocrotonate tautomerase-like" evidence="2">
    <location>
        <begin position="2"/>
        <end position="55"/>
    </location>
</feature>
<proteinExistence type="predicted"/>
<accession>A0A1B0ZTL6</accession>
<evidence type="ECO:0000313" key="6">
    <source>
        <dbReference type="Proteomes" id="UP000092565"/>
    </source>
</evidence>
<evidence type="ECO:0000313" key="5">
    <source>
        <dbReference type="EMBL" id="MDE4167877.1"/>
    </source>
</evidence>
<dbReference type="SUPFAM" id="SSF55331">
    <property type="entry name" value="Tautomerase/MIF"/>
    <property type="match status" value="1"/>
</dbReference>
<dbReference type="Gene3D" id="3.30.429.10">
    <property type="entry name" value="Macrophage Migration Inhibitory Factor"/>
    <property type="match status" value="1"/>
</dbReference>
<dbReference type="EMBL" id="JARCJK010000015">
    <property type="protein sequence ID" value="MDE4167877.1"/>
    <property type="molecule type" value="Genomic_DNA"/>
</dbReference>
<evidence type="ECO:0000313" key="7">
    <source>
        <dbReference type="Proteomes" id="UP001218364"/>
    </source>
</evidence>
<evidence type="ECO:0000313" key="4">
    <source>
        <dbReference type="EMBL" id="ANP37553.1"/>
    </source>
</evidence>
<reference evidence="4 6" key="1">
    <citation type="submission" date="2016-04" db="EMBL/GenBank/DDBJ databases">
        <authorList>
            <person name="Evans L.H."/>
            <person name="Alamgir A."/>
            <person name="Owens N."/>
            <person name="Weber N.D."/>
            <person name="Virtaneva K."/>
            <person name="Barbian K."/>
            <person name="Babar A."/>
            <person name="Rosenke K."/>
        </authorList>
    </citation>
    <scope>NUCLEOTIDE SEQUENCE [LARGE SCALE GENOMIC DNA]</scope>
    <source>
        <strain evidence="4 6">JL2886</strain>
    </source>
</reference>
<dbReference type="EMBL" id="CP015124">
    <property type="protein sequence ID" value="ANP37553.1"/>
    <property type="molecule type" value="Genomic_DNA"/>
</dbReference>
<protein>
    <submittedName>
        <fullName evidence="5">Nuclear transport factor 2 family protein</fullName>
    </submittedName>
    <submittedName>
        <fullName evidence="4">Tautomerase</fullName>
    </submittedName>
</protein>
<dbReference type="InterPro" id="IPR014347">
    <property type="entry name" value="Tautomerase/MIF_sf"/>
</dbReference>
<dbReference type="AlphaFoldDB" id="A0A1B0ZTL6"/>
<evidence type="ECO:0000259" key="2">
    <source>
        <dbReference type="Pfam" id="PF01361"/>
    </source>
</evidence>
<dbReference type="InterPro" id="IPR037401">
    <property type="entry name" value="SnoaL-like"/>
</dbReference>
<sequence>MPVIELHVMQGYSADEKTRLCAALTNAVRIVVPAPPEAVTVMIHELDPAGYMRGGAHRSPAPALPDPVSLVRNYLTAMEAREIDTARALLAPGFSMTFPGTAPMTTLEELIEWAKPRYNFVTKTYEGFEALQSPQDAAVVYCRGTLSGEWPDGTPFSGIRFIDRFEVVDGRLTRQDVWNDIAETKANP</sequence>
<name>A0A1B0ZTL6_9RHOB</name>
<organism evidence="4 6">
    <name type="scientific">Phaeobacter gallaeciensis</name>
    <dbReference type="NCBI Taxonomy" id="60890"/>
    <lineage>
        <taxon>Bacteria</taxon>
        <taxon>Pseudomonadati</taxon>
        <taxon>Pseudomonadota</taxon>
        <taxon>Alphaproteobacteria</taxon>
        <taxon>Rhodobacterales</taxon>
        <taxon>Roseobacteraceae</taxon>
        <taxon>Phaeobacter</taxon>
    </lineage>
</organism>
<dbReference type="Pfam" id="PF01361">
    <property type="entry name" value="Tautomerase"/>
    <property type="match status" value="1"/>
</dbReference>
<dbReference type="OrthoDB" id="8635217at2"/>
<dbReference type="GO" id="GO:0016853">
    <property type="term" value="F:isomerase activity"/>
    <property type="evidence" value="ECO:0007669"/>
    <property type="project" value="UniProtKB-KW"/>
</dbReference>
<feature type="domain" description="SnoaL-like" evidence="3">
    <location>
        <begin position="71"/>
        <end position="174"/>
    </location>
</feature>
<dbReference type="InterPro" id="IPR032710">
    <property type="entry name" value="NTF2-like_dom_sf"/>
</dbReference>
<dbReference type="RefSeq" id="WP_065272362.1">
    <property type="nucleotide sequence ID" value="NZ_CP015124.1"/>
</dbReference>
<evidence type="ECO:0000259" key="3">
    <source>
        <dbReference type="Pfam" id="PF12680"/>
    </source>
</evidence>
<gene>
    <name evidence="4" type="ORF">JL2886_02665</name>
    <name evidence="5" type="ORF">PXK24_19460</name>
</gene>